<dbReference type="Proteomes" id="UP000244934">
    <property type="component" value="Unassembled WGS sequence"/>
</dbReference>
<dbReference type="Gene3D" id="3.30.70.270">
    <property type="match status" value="1"/>
</dbReference>
<dbReference type="Pfam" id="PF13426">
    <property type="entry name" value="PAS_9"/>
    <property type="match status" value="1"/>
</dbReference>
<evidence type="ECO:0000259" key="3">
    <source>
        <dbReference type="PROSITE" id="PS50883"/>
    </source>
</evidence>
<evidence type="ECO:0000259" key="1">
    <source>
        <dbReference type="PROSITE" id="PS50112"/>
    </source>
</evidence>
<dbReference type="SUPFAM" id="SSF55785">
    <property type="entry name" value="PYP-like sensor domain (PAS domain)"/>
    <property type="match status" value="1"/>
</dbReference>
<dbReference type="PROSITE" id="PS50887">
    <property type="entry name" value="GGDEF"/>
    <property type="match status" value="1"/>
</dbReference>
<dbReference type="SMART" id="SM00267">
    <property type="entry name" value="GGDEF"/>
    <property type="match status" value="1"/>
</dbReference>
<dbReference type="NCBIfam" id="TIGR00254">
    <property type="entry name" value="GGDEF"/>
    <property type="match status" value="1"/>
</dbReference>
<dbReference type="InterPro" id="IPR029787">
    <property type="entry name" value="Nucleotide_cyclase"/>
</dbReference>
<organism evidence="5 6">
    <name type="scientific">Kushneria phyllosphaerae</name>
    <dbReference type="NCBI Taxonomy" id="2100822"/>
    <lineage>
        <taxon>Bacteria</taxon>
        <taxon>Pseudomonadati</taxon>
        <taxon>Pseudomonadota</taxon>
        <taxon>Gammaproteobacteria</taxon>
        <taxon>Oceanospirillales</taxon>
        <taxon>Halomonadaceae</taxon>
        <taxon>Kushneria</taxon>
    </lineage>
</organism>
<gene>
    <name evidence="5" type="ORF">KSP9073_00150</name>
</gene>
<dbReference type="EMBL" id="ONZI01000001">
    <property type="protein sequence ID" value="SPJ32150.1"/>
    <property type="molecule type" value="Genomic_DNA"/>
</dbReference>
<dbReference type="PANTHER" id="PTHR44757">
    <property type="entry name" value="DIGUANYLATE CYCLASE DGCP"/>
    <property type="match status" value="1"/>
</dbReference>
<protein>
    <submittedName>
        <fullName evidence="5">Putative signaling protein CC_0091</fullName>
    </submittedName>
</protein>
<evidence type="ECO:0000259" key="4">
    <source>
        <dbReference type="PROSITE" id="PS50887"/>
    </source>
</evidence>
<dbReference type="PROSITE" id="PS50112">
    <property type="entry name" value="PAS"/>
    <property type="match status" value="1"/>
</dbReference>
<dbReference type="SUPFAM" id="SSF55073">
    <property type="entry name" value="Nucleotide cyclase"/>
    <property type="match status" value="1"/>
</dbReference>
<dbReference type="Gene3D" id="3.30.450.20">
    <property type="entry name" value="PAS domain"/>
    <property type="match status" value="1"/>
</dbReference>
<dbReference type="Gene3D" id="3.20.20.450">
    <property type="entry name" value="EAL domain"/>
    <property type="match status" value="1"/>
</dbReference>
<dbReference type="CDD" id="cd01948">
    <property type="entry name" value="EAL"/>
    <property type="match status" value="1"/>
</dbReference>
<dbReference type="InterPro" id="IPR000160">
    <property type="entry name" value="GGDEF_dom"/>
</dbReference>
<dbReference type="AlphaFoldDB" id="A0A2R8CGZ5"/>
<feature type="domain" description="PAC" evidence="2">
    <location>
        <begin position="90"/>
        <end position="141"/>
    </location>
</feature>
<dbReference type="InterPro" id="IPR000700">
    <property type="entry name" value="PAS-assoc_C"/>
</dbReference>
<dbReference type="InterPro" id="IPR052155">
    <property type="entry name" value="Biofilm_reg_signaling"/>
</dbReference>
<evidence type="ECO:0000313" key="5">
    <source>
        <dbReference type="EMBL" id="SPJ32150.1"/>
    </source>
</evidence>
<dbReference type="Pfam" id="PF00990">
    <property type="entry name" value="GGDEF"/>
    <property type="match status" value="1"/>
</dbReference>
<dbReference type="PANTHER" id="PTHR44757:SF2">
    <property type="entry name" value="BIOFILM ARCHITECTURE MAINTENANCE PROTEIN MBAA"/>
    <property type="match status" value="1"/>
</dbReference>
<accession>A0A2R8CGZ5</accession>
<dbReference type="InterPro" id="IPR000014">
    <property type="entry name" value="PAS"/>
</dbReference>
<evidence type="ECO:0000313" key="6">
    <source>
        <dbReference type="Proteomes" id="UP000244934"/>
    </source>
</evidence>
<dbReference type="NCBIfam" id="TIGR00229">
    <property type="entry name" value="sensory_box"/>
    <property type="match status" value="1"/>
</dbReference>
<dbReference type="PROSITE" id="PS50883">
    <property type="entry name" value="EAL"/>
    <property type="match status" value="1"/>
</dbReference>
<dbReference type="SMART" id="SM00052">
    <property type="entry name" value="EAL"/>
    <property type="match status" value="1"/>
</dbReference>
<dbReference type="InterPro" id="IPR035965">
    <property type="entry name" value="PAS-like_dom_sf"/>
</dbReference>
<dbReference type="InterPro" id="IPR043128">
    <property type="entry name" value="Rev_trsase/Diguanyl_cyclase"/>
</dbReference>
<name>A0A2R8CGZ5_9GAMM</name>
<feature type="domain" description="EAL" evidence="3">
    <location>
        <begin position="449"/>
        <end position="699"/>
    </location>
</feature>
<dbReference type="InterPro" id="IPR035919">
    <property type="entry name" value="EAL_sf"/>
</dbReference>
<keyword evidence="6" id="KW-1185">Reference proteome</keyword>
<sequence length="708" mass="79182">MADTRHDTGAELTNSNALYRQLVQKITDYAIYMLDPVGVVLSWNEGAQTFKGYRADEIVGQHFSRFYTPEEREADLPMLGLTAARRNGRHEAEGWRLRKDGSAFWASVVIDPILEQGQLIGFAKITRDITQKRAHQQEILKARDTAERQSRELSGLYAFLHTVIHNIPTRVLVEDQSDGRLLLCNHDLQTYQVGPRTLLAQLPTDALLTRIKSELAHFPEAPSRDIRLKLETPEGTCRLKCLTLEITDNGEATGQRLYLIDDITEDHTAQATIRHMAHHDALTNLPNRLLFGERTRALLEIPGTGIGEVGMLLLDMDNFKTINDVLGHQVGDELLCQLAARLQQHLHHGETLARIGGDEFALLVPKVHSDIALSDLAYTLATSARAPFQLSEHLVQTGISLGGVRTSHDIDSFEQLMRCADLALYESKRQGKGRYTTFRPELAQLARERLDLENDLRNALAQKELFLLYQPIHDITGTHITGFEALMRWRHPVRGVVSPLEFIPIAENSGLILEIGAWALVEACREASRWPSDQRISVNLSPAQFGRQGLVDEVAHALEVTGLLPSRLELEITESTLLDASQRNIDILHQLKRLGVRIVLDDFGTGYSSLHYLRSFPFDRLKIDQSFIREMCDSREALAIVRAVTGMGKSLEMEVTAEGVERPEQMALLQQEGCSHLQGFLLGRPGPAADIVSETANTLESTPPPAPR</sequence>
<evidence type="ECO:0000259" key="2">
    <source>
        <dbReference type="PROSITE" id="PS50113"/>
    </source>
</evidence>
<dbReference type="SUPFAM" id="SSF141868">
    <property type="entry name" value="EAL domain-like"/>
    <property type="match status" value="1"/>
</dbReference>
<feature type="domain" description="GGDEF" evidence="4">
    <location>
        <begin position="307"/>
        <end position="440"/>
    </location>
</feature>
<dbReference type="RefSeq" id="WP_108841052.1">
    <property type="nucleotide sequence ID" value="NZ_ONZI01000001.1"/>
</dbReference>
<dbReference type="Pfam" id="PF00563">
    <property type="entry name" value="EAL"/>
    <property type="match status" value="1"/>
</dbReference>
<proteinExistence type="predicted"/>
<dbReference type="InterPro" id="IPR001633">
    <property type="entry name" value="EAL_dom"/>
</dbReference>
<dbReference type="CDD" id="cd00130">
    <property type="entry name" value="PAS"/>
    <property type="match status" value="1"/>
</dbReference>
<dbReference type="PROSITE" id="PS50113">
    <property type="entry name" value="PAC"/>
    <property type="match status" value="1"/>
</dbReference>
<dbReference type="OrthoDB" id="9804951at2"/>
<dbReference type="CDD" id="cd01949">
    <property type="entry name" value="GGDEF"/>
    <property type="match status" value="1"/>
</dbReference>
<reference evidence="6" key="1">
    <citation type="submission" date="2018-03" db="EMBL/GenBank/DDBJ databases">
        <authorList>
            <person name="Navarro De La Torre S."/>
        </authorList>
    </citation>
    <scope>NUCLEOTIDE SEQUENCE [LARGE SCALE GENOMIC DNA]</scope>
    <source>
        <strain evidence="6">EAod3</strain>
    </source>
</reference>
<feature type="domain" description="PAS" evidence="1">
    <location>
        <begin position="15"/>
        <end position="73"/>
    </location>
</feature>